<protein>
    <recommendedName>
        <fullName evidence="3 5">NEDD8-activating enzyme E1 regulatory subunit</fullName>
    </recommendedName>
</protein>
<evidence type="ECO:0000313" key="7">
    <source>
        <dbReference type="EMBL" id="RZF40867.1"/>
    </source>
</evidence>
<evidence type="ECO:0000259" key="6">
    <source>
        <dbReference type="Pfam" id="PF00899"/>
    </source>
</evidence>
<accession>A0A482X506</accession>
<dbReference type="PANTHER" id="PTHR10953">
    <property type="entry name" value="UBIQUITIN-ACTIVATING ENZYME E1"/>
    <property type="match status" value="1"/>
</dbReference>
<dbReference type="InterPro" id="IPR045886">
    <property type="entry name" value="ThiF/MoeB/HesA"/>
</dbReference>
<evidence type="ECO:0000313" key="8">
    <source>
        <dbReference type="Proteomes" id="UP000291343"/>
    </source>
</evidence>
<dbReference type="FunCoup" id="A0A482X506">
    <property type="interactions" value="1954"/>
</dbReference>
<dbReference type="OrthoDB" id="1708823at2759"/>
<proteinExistence type="inferred from homology"/>
<dbReference type="STRING" id="195883.A0A482X506"/>
<dbReference type="AlphaFoldDB" id="A0A482X506"/>
<evidence type="ECO:0000256" key="1">
    <source>
        <dbReference type="ARBA" id="ARBA00005032"/>
    </source>
</evidence>
<dbReference type="Pfam" id="PF00899">
    <property type="entry name" value="ThiF"/>
    <property type="match status" value="1"/>
</dbReference>
<comment type="pathway">
    <text evidence="1 5">Protein modification; protein neddylation.</text>
</comment>
<dbReference type="Gene3D" id="3.40.50.720">
    <property type="entry name" value="NAD(P)-binding Rossmann-like Domain"/>
    <property type="match status" value="2"/>
</dbReference>
<keyword evidence="8" id="KW-1185">Reference proteome</keyword>
<dbReference type="FunFam" id="3.40.50.720:FF:000263">
    <property type="entry name" value="NEDD8-activating enzyme E1 regulatory subunit"/>
    <property type="match status" value="1"/>
</dbReference>
<evidence type="ECO:0000256" key="4">
    <source>
        <dbReference type="ARBA" id="ARBA00022786"/>
    </source>
</evidence>
<feature type="domain" description="THIF-type NAD/FAD binding fold" evidence="6">
    <location>
        <begin position="25"/>
        <end position="477"/>
    </location>
</feature>
<evidence type="ECO:0000256" key="5">
    <source>
        <dbReference type="PIRNR" id="PIRNR039099"/>
    </source>
</evidence>
<dbReference type="GO" id="GO:0045116">
    <property type="term" value="P:protein neddylation"/>
    <property type="evidence" value="ECO:0007669"/>
    <property type="project" value="UniProtKB-UniRule"/>
</dbReference>
<dbReference type="PIRSF" id="PIRSF039099">
    <property type="entry name" value="APP-BP1"/>
    <property type="match status" value="1"/>
</dbReference>
<reference evidence="7 8" key="1">
    <citation type="journal article" date="2017" name="Gigascience">
        <title>Genome sequence of the small brown planthopper, Laodelphax striatellus.</title>
        <authorList>
            <person name="Zhu J."/>
            <person name="Jiang F."/>
            <person name="Wang X."/>
            <person name="Yang P."/>
            <person name="Bao Y."/>
            <person name="Zhao W."/>
            <person name="Wang W."/>
            <person name="Lu H."/>
            <person name="Wang Q."/>
            <person name="Cui N."/>
            <person name="Li J."/>
            <person name="Chen X."/>
            <person name="Luo L."/>
            <person name="Yu J."/>
            <person name="Kang L."/>
            <person name="Cui F."/>
        </authorList>
    </citation>
    <scope>NUCLEOTIDE SEQUENCE [LARGE SCALE GENOMIC DNA]</scope>
    <source>
        <strain evidence="7">Lst14</strain>
    </source>
</reference>
<dbReference type="GO" id="GO:0005737">
    <property type="term" value="C:cytoplasm"/>
    <property type="evidence" value="ECO:0007669"/>
    <property type="project" value="TreeGrafter"/>
</dbReference>
<keyword evidence="4 5" id="KW-0833">Ubl conjugation pathway</keyword>
<dbReference type="SMR" id="A0A482X506"/>
<dbReference type="GO" id="GO:0019781">
    <property type="term" value="F:NEDD8 activating enzyme activity"/>
    <property type="evidence" value="ECO:0007669"/>
    <property type="project" value="UniProtKB-UniRule"/>
</dbReference>
<dbReference type="PANTHER" id="PTHR10953:SF29">
    <property type="entry name" value="NEDD8-ACTIVATING ENZYME E1 REGULATORY SUBUNIT"/>
    <property type="match status" value="1"/>
</dbReference>
<dbReference type="UniPathway" id="UPA00885"/>
<comment type="similarity">
    <text evidence="2 5">Belongs to the ubiquitin-activating E1 family. ULA1 subfamily.</text>
</comment>
<organism evidence="7 8">
    <name type="scientific">Laodelphax striatellus</name>
    <name type="common">Small brown planthopper</name>
    <name type="synonym">Delphax striatella</name>
    <dbReference type="NCBI Taxonomy" id="195883"/>
    <lineage>
        <taxon>Eukaryota</taxon>
        <taxon>Metazoa</taxon>
        <taxon>Ecdysozoa</taxon>
        <taxon>Arthropoda</taxon>
        <taxon>Hexapoda</taxon>
        <taxon>Insecta</taxon>
        <taxon>Pterygota</taxon>
        <taxon>Neoptera</taxon>
        <taxon>Paraneoptera</taxon>
        <taxon>Hemiptera</taxon>
        <taxon>Auchenorrhyncha</taxon>
        <taxon>Fulgoroidea</taxon>
        <taxon>Delphacidae</taxon>
        <taxon>Criomorphinae</taxon>
        <taxon>Laodelphax</taxon>
    </lineage>
</organism>
<sequence>MASPAPKSPEQSDKSKKYDRQLSFFLDADNIGKSRAQVATQLLLELNPDVKGDFVDESPKQILETNPDFFIGHTLVIATAISERVLVPLSTRLWDAGIPLIVARSYGFIGSIRIQVEEHTVVESHPDDQHPDLRLDAPFPALKQFADSFDMSQLELKDHARIPYVVPLYQALQTWMQQHDGAFPKSSKDKNELRDLIKKGNKNPDSEEQNFTEAIRAVNFAIRKTVVPTDVQDILNDNKCINLTSKSKPFWITAKAVKDFVDNEGKGLLPLRGSLPDMTSDTNNYVKLQQIYHKQSSKDAEIVFRRAQQLLYSLSQPRDNISEAYVKNFCKHESSIAIQRGSCITSEYDQKTANASEIALSLEQPDSMMVYYVMLRAIDRFFDEYNAYPGEFDDQLEVDIIKMKSCISKLLSEWSCGPLSKDDYVHEICRYGGAELHSVSAFIGGCAAQEAIKIITKQYKPINNTLIYDAISSNTATFAF</sequence>
<gene>
    <name evidence="7" type="ORF">LSTR_LSTR003377</name>
</gene>
<dbReference type="EMBL" id="QKKF02017590">
    <property type="protein sequence ID" value="RZF40867.1"/>
    <property type="molecule type" value="Genomic_DNA"/>
</dbReference>
<comment type="caution">
    <text evidence="7">The sequence shown here is derived from an EMBL/GenBank/DDBJ whole genome shotgun (WGS) entry which is preliminary data.</text>
</comment>
<evidence type="ECO:0000256" key="2">
    <source>
        <dbReference type="ARBA" id="ARBA00006868"/>
    </source>
</evidence>
<dbReference type="InterPro" id="IPR035985">
    <property type="entry name" value="Ubiquitin-activating_enz"/>
</dbReference>
<evidence type="ECO:0000256" key="3">
    <source>
        <dbReference type="ARBA" id="ARBA00015407"/>
    </source>
</evidence>
<name>A0A482X506_LAOST</name>
<dbReference type="InParanoid" id="A0A482X506"/>
<dbReference type="InterPro" id="IPR030667">
    <property type="entry name" value="APP-BP1"/>
</dbReference>
<dbReference type="SUPFAM" id="SSF69572">
    <property type="entry name" value="Activating enzymes of the ubiquitin-like proteins"/>
    <property type="match status" value="1"/>
</dbReference>
<dbReference type="Proteomes" id="UP000291343">
    <property type="component" value="Unassembled WGS sequence"/>
</dbReference>
<dbReference type="InterPro" id="IPR000594">
    <property type="entry name" value="ThiF_NAD_FAD-bd"/>
</dbReference>